<accession>A0A9E7F3I8</accession>
<dbReference type="AlphaFoldDB" id="A0A9E7F3I8"/>
<dbReference type="OrthoDB" id="5835829at2759"/>
<comment type="similarity">
    <text evidence="1">Belongs to the UDP-glycosyltransferase family.</text>
</comment>
<dbReference type="SUPFAM" id="SSF53756">
    <property type="entry name" value="UDP-Glycosyltransferase/glycogen phosphorylase"/>
    <property type="match status" value="1"/>
</dbReference>
<organism evidence="3 4">
    <name type="scientific">Musa troglodytarum</name>
    <name type="common">fe'i banana</name>
    <dbReference type="NCBI Taxonomy" id="320322"/>
    <lineage>
        <taxon>Eukaryota</taxon>
        <taxon>Viridiplantae</taxon>
        <taxon>Streptophyta</taxon>
        <taxon>Embryophyta</taxon>
        <taxon>Tracheophyta</taxon>
        <taxon>Spermatophyta</taxon>
        <taxon>Magnoliopsida</taxon>
        <taxon>Liliopsida</taxon>
        <taxon>Zingiberales</taxon>
        <taxon>Musaceae</taxon>
        <taxon>Musa</taxon>
    </lineage>
</organism>
<dbReference type="Pfam" id="PF00201">
    <property type="entry name" value="UDPGT"/>
    <property type="match status" value="1"/>
</dbReference>
<reference evidence="3" key="1">
    <citation type="submission" date="2022-05" db="EMBL/GenBank/DDBJ databases">
        <title>The Musa troglodytarum L. genome provides insights into the mechanism of non-climacteric behaviour and enrichment of carotenoids.</title>
        <authorList>
            <person name="Wang J."/>
        </authorList>
    </citation>
    <scope>NUCLEOTIDE SEQUENCE</scope>
    <source>
        <tissue evidence="3">Leaf</tissue>
    </source>
</reference>
<protein>
    <submittedName>
        <fullName evidence="3">UDP-rhamnose rhamnosyltransferase</fullName>
    </submittedName>
</protein>
<evidence type="ECO:0000256" key="2">
    <source>
        <dbReference type="ARBA" id="ARBA00022679"/>
    </source>
</evidence>
<gene>
    <name evidence="3" type="ORF">MUK42_26789</name>
</gene>
<dbReference type="GO" id="GO:0035251">
    <property type="term" value="F:UDP-glucosyltransferase activity"/>
    <property type="evidence" value="ECO:0007669"/>
    <property type="project" value="InterPro"/>
</dbReference>
<dbReference type="PANTHER" id="PTHR48049">
    <property type="entry name" value="GLYCOSYLTRANSFERASE"/>
    <property type="match status" value="1"/>
</dbReference>
<dbReference type="InterPro" id="IPR002213">
    <property type="entry name" value="UDP_glucos_trans"/>
</dbReference>
<evidence type="ECO:0000313" key="4">
    <source>
        <dbReference type="Proteomes" id="UP001055439"/>
    </source>
</evidence>
<dbReference type="EMBL" id="CP097504">
    <property type="protein sequence ID" value="URD86718.1"/>
    <property type="molecule type" value="Genomic_DNA"/>
</dbReference>
<proteinExistence type="inferred from homology"/>
<sequence>MTPPVGAPFPTSLAYHRHEATRVMRDLFESGCSGVSGAYRVGSSVAGCDAVAVRSCYELEPEWFSPLRQLNQKPVLGLGHFPPTDKHDISGGATDSEDIFKWLGERKAGSVTYVAFGTEWLLNRKQAQELARGLELSNLPYIWALRSEPGVLPPGFEERNRDRGLVRRRFLPRLKILAHPSVGGFMTHCGWNSLVEALQSGVAFVLVPFANDHGHNARLMAEKKLGVEVPSKEDDGSFSGVDVAKALRLVMADKEGEEYRTRAKMVQEMLGNEEVHDRYVKDAVELLKEKRATAKSAS</sequence>
<dbReference type="PANTHER" id="PTHR48049:SF60">
    <property type="entry name" value="UDP-GLYCOSYLTRANSFERASE 91B1"/>
    <property type="match status" value="1"/>
</dbReference>
<dbReference type="FunFam" id="3.40.50.2000:FF:000037">
    <property type="entry name" value="Glycosyltransferase"/>
    <property type="match status" value="1"/>
</dbReference>
<keyword evidence="4" id="KW-1185">Reference proteome</keyword>
<dbReference type="CDD" id="cd03784">
    <property type="entry name" value="GT1_Gtf-like"/>
    <property type="match status" value="1"/>
</dbReference>
<name>A0A9E7F3I8_9LILI</name>
<dbReference type="InterPro" id="IPR050481">
    <property type="entry name" value="UDP-glycosyltransf_plant"/>
</dbReference>
<evidence type="ECO:0000313" key="3">
    <source>
        <dbReference type="EMBL" id="URD86718.1"/>
    </source>
</evidence>
<dbReference type="Gene3D" id="3.40.50.2000">
    <property type="entry name" value="Glycogen Phosphorylase B"/>
    <property type="match status" value="2"/>
</dbReference>
<keyword evidence="2" id="KW-0808">Transferase</keyword>
<dbReference type="Proteomes" id="UP001055439">
    <property type="component" value="Chromosome 2"/>
</dbReference>
<evidence type="ECO:0000256" key="1">
    <source>
        <dbReference type="ARBA" id="ARBA00009995"/>
    </source>
</evidence>